<evidence type="ECO:0000256" key="2">
    <source>
        <dbReference type="ARBA" id="ARBA00022729"/>
    </source>
</evidence>
<keyword evidence="4" id="KW-1015">Disulfide bond</keyword>
<dbReference type="PANTHER" id="PTHR13887">
    <property type="entry name" value="GLUTATHIONE S-TRANSFERASE KAPPA"/>
    <property type="match status" value="1"/>
</dbReference>
<dbReference type="Proteomes" id="UP000229600">
    <property type="component" value="Unassembled WGS sequence"/>
</dbReference>
<keyword evidence="5" id="KW-0676">Redox-active center</keyword>
<feature type="region of interest" description="Disordered" evidence="6">
    <location>
        <begin position="89"/>
        <end position="115"/>
    </location>
</feature>
<evidence type="ECO:0000256" key="7">
    <source>
        <dbReference type="SAM" id="Phobius"/>
    </source>
</evidence>
<dbReference type="InterPro" id="IPR013766">
    <property type="entry name" value="Thioredoxin_domain"/>
</dbReference>
<evidence type="ECO:0000256" key="3">
    <source>
        <dbReference type="ARBA" id="ARBA00023002"/>
    </source>
</evidence>
<evidence type="ECO:0000256" key="5">
    <source>
        <dbReference type="ARBA" id="ARBA00023284"/>
    </source>
</evidence>
<evidence type="ECO:0000259" key="8">
    <source>
        <dbReference type="PROSITE" id="PS51352"/>
    </source>
</evidence>
<reference evidence="9 10" key="1">
    <citation type="submission" date="2017-09" db="EMBL/GenBank/DDBJ databases">
        <title>Depth-based differentiation of microbial function through sediment-hosted aquifers and enrichment of novel symbionts in the deep terrestrial subsurface.</title>
        <authorList>
            <person name="Probst A.J."/>
            <person name="Ladd B."/>
            <person name="Jarett J.K."/>
            <person name="Geller-Mcgrath D.E."/>
            <person name="Sieber C.M."/>
            <person name="Emerson J.B."/>
            <person name="Anantharaman K."/>
            <person name="Thomas B.C."/>
            <person name="Malmstrom R."/>
            <person name="Stieglmeier M."/>
            <person name="Klingl A."/>
            <person name="Woyke T."/>
            <person name="Ryan C.M."/>
            <person name="Banfield J.F."/>
        </authorList>
    </citation>
    <scope>NUCLEOTIDE SEQUENCE [LARGE SCALE GENOMIC DNA]</scope>
    <source>
        <strain evidence="9">CG11_big_fil_rev_8_21_14_0_20_39_34</strain>
    </source>
</reference>
<keyword evidence="7" id="KW-0812">Transmembrane</keyword>
<keyword evidence="2" id="KW-0732">Signal</keyword>
<dbReference type="Gene3D" id="3.40.30.10">
    <property type="entry name" value="Glutaredoxin"/>
    <property type="match status" value="1"/>
</dbReference>
<protein>
    <recommendedName>
        <fullName evidence="8">Thioredoxin domain-containing protein</fullName>
    </recommendedName>
</protein>
<dbReference type="CDD" id="cd02972">
    <property type="entry name" value="DsbA_family"/>
    <property type="match status" value="1"/>
</dbReference>
<feature type="transmembrane region" description="Helical" evidence="7">
    <location>
        <begin position="50"/>
        <end position="71"/>
    </location>
</feature>
<evidence type="ECO:0000313" key="9">
    <source>
        <dbReference type="EMBL" id="PIR04125.1"/>
    </source>
</evidence>
<dbReference type="GO" id="GO:0016491">
    <property type="term" value="F:oxidoreductase activity"/>
    <property type="evidence" value="ECO:0007669"/>
    <property type="project" value="UniProtKB-KW"/>
</dbReference>
<evidence type="ECO:0000256" key="6">
    <source>
        <dbReference type="SAM" id="MobiDB-lite"/>
    </source>
</evidence>
<dbReference type="InterPro" id="IPR036249">
    <property type="entry name" value="Thioredoxin-like_sf"/>
</dbReference>
<comment type="caution">
    <text evidence="9">The sequence shown here is derived from an EMBL/GenBank/DDBJ whole genome shotgun (WGS) entry which is preliminary data.</text>
</comment>
<keyword evidence="3" id="KW-0560">Oxidoreductase</keyword>
<evidence type="ECO:0000313" key="10">
    <source>
        <dbReference type="Proteomes" id="UP000229600"/>
    </source>
</evidence>
<dbReference type="PROSITE" id="PS51352">
    <property type="entry name" value="THIOREDOXIN_2"/>
    <property type="match status" value="1"/>
</dbReference>
<accession>A0A2H0N7L9</accession>
<feature type="compositionally biased region" description="Low complexity" evidence="6">
    <location>
        <begin position="94"/>
        <end position="105"/>
    </location>
</feature>
<sequence length="285" mass="31640">MEREGVVNLLSIIHFYFNHSLYMTMDSSHKKREEQSMLDLLNMLSPVQTLKVGVIGTILVLCTLGFFVLLIGGRGTMSKDMNDKAAGMADTTGAAAAPAQPQQPASPTDFNAVDPKVDHIRGKQNAKITLIEYSDFECPYCNRFQATMNQIMEKYGNDIRWVYRHHPLDGLHPNARQAALASECAGEQGKFWELADYMFEEAAQKGRLNASEFALYAKNVGLNTTTFNTCLTSEKYASRISRDEVEVPRQGTPYSVLYGPNGQKIPLNGALPYADVESAIKSLLQ</sequence>
<comment type="similarity">
    <text evidence="1">Belongs to the thioredoxin family. DsbA subfamily.</text>
</comment>
<feature type="domain" description="Thioredoxin" evidence="8">
    <location>
        <begin position="99"/>
        <end position="285"/>
    </location>
</feature>
<keyword evidence="7" id="KW-1133">Transmembrane helix</keyword>
<evidence type="ECO:0000256" key="1">
    <source>
        <dbReference type="ARBA" id="ARBA00005791"/>
    </source>
</evidence>
<organism evidence="9 10">
    <name type="scientific">Candidatus Magasanikbacteria bacterium CG11_big_fil_rev_8_21_14_0_20_39_34</name>
    <dbReference type="NCBI Taxonomy" id="1974653"/>
    <lineage>
        <taxon>Bacteria</taxon>
        <taxon>Candidatus Magasanikiibacteriota</taxon>
    </lineage>
</organism>
<evidence type="ECO:0000256" key="4">
    <source>
        <dbReference type="ARBA" id="ARBA00023157"/>
    </source>
</evidence>
<keyword evidence="7" id="KW-0472">Membrane</keyword>
<dbReference type="InterPro" id="IPR012336">
    <property type="entry name" value="Thioredoxin-like_fold"/>
</dbReference>
<name>A0A2H0N7L9_9BACT</name>
<dbReference type="SUPFAM" id="SSF52833">
    <property type="entry name" value="Thioredoxin-like"/>
    <property type="match status" value="1"/>
</dbReference>
<dbReference type="EMBL" id="PCWN01000007">
    <property type="protein sequence ID" value="PIR04125.1"/>
    <property type="molecule type" value="Genomic_DNA"/>
</dbReference>
<dbReference type="PANTHER" id="PTHR13887:SF14">
    <property type="entry name" value="DISULFIDE BOND FORMATION PROTEIN D"/>
    <property type="match status" value="1"/>
</dbReference>
<dbReference type="Pfam" id="PF13462">
    <property type="entry name" value="Thioredoxin_4"/>
    <property type="match status" value="1"/>
</dbReference>
<gene>
    <name evidence="9" type="ORF">COV59_02995</name>
</gene>
<proteinExistence type="inferred from homology"/>
<dbReference type="AlphaFoldDB" id="A0A2H0N7L9"/>